<feature type="compositionally biased region" description="Basic and acidic residues" evidence="1">
    <location>
        <begin position="655"/>
        <end position="666"/>
    </location>
</feature>
<reference evidence="3" key="1">
    <citation type="journal article" date="2023" name="Science">
        <title>Genome structures resolve the early diversification of teleost fishes.</title>
        <authorList>
            <person name="Parey E."/>
            <person name="Louis A."/>
            <person name="Montfort J."/>
            <person name="Bouchez O."/>
            <person name="Roques C."/>
            <person name="Iampietro C."/>
            <person name="Lluch J."/>
            <person name="Castinel A."/>
            <person name="Donnadieu C."/>
            <person name="Desvignes T."/>
            <person name="Floi Bucao C."/>
            <person name="Jouanno E."/>
            <person name="Wen M."/>
            <person name="Mejri S."/>
            <person name="Dirks R."/>
            <person name="Jansen H."/>
            <person name="Henkel C."/>
            <person name="Chen W.J."/>
            <person name="Zahm M."/>
            <person name="Cabau C."/>
            <person name="Klopp C."/>
            <person name="Thompson A.W."/>
            <person name="Robinson-Rechavi M."/>
            <person name="Braasch I."/>
            <person name="Lecointre G."/>
            <person name="Bobe J."/>
            <person name="Postlethwait J.H."/>
            <person name="Berthelot C."/>
            <person name="Roest Crollius H."/>
            <person name="Guiguen Y."/>
        </authorList>
    </citation>
    <scope>NUCLEOTIDE SEQUENCE</scope>
    <source>
        <strain evidence="3">Concon-B</strain>
    </source>
</reference>
<comment type="caution">
    <text evidence="3">The sequence shown here is derived from an EMBL/GenBank/DDBJ whole genome shotgun (WGS) entry which is preliminary data.</text>
</comment>
<feature type="region of interest" description="Disordered" evidence="1">
    <location>
        <begin position="38"/>
        <end position="80"/>
    </location>
</feature>
<keyword evidence="2" id="KW-0732">Signal</keyword>
<accession>A0A9Q1DKD4</accession>
<feature type="region of interest" description="Disordered" evidence="1">
    <location>
        <begin position="505"/>
        <end position="545"/>
    </location>
</feature>
<name>A0A9Q1DKD4_CONCO</name>
<feature type="region of interest" description="Disordered" evidence="1">
    <location>
        <begin position="214"/>
        <end position="234"/>
    </location>
</feature>
<feature type="compositionally biased region" description="Polar residues" evidence="1">
    <location>
        <begin position="474"/>
        <end position="483"/>
    </location>
</feature>
<dbReference type="AlphaFoldDB" id="A0A9Q1DKD4"/>
<feature type="chain" id="PRO_5040262903" evidence="2">
    <location>
        <begin position="31"/>
        <end position="856"/>
    </location>
</feature>
<proteinExistence type="predicted"/>
<feature type="signal peptide" evidence="2">
    <location>
        <begin position="1"/>
        <end position="30"/>
    </location>
</feature>
<dbReference type="Proteomes" id="UP001152803">
    <property type="component" value="Unassembled WGS sequence"/>
</dbReference>
<evidence type="ECO:0000256" key="2">
    <source>
        <dbReference type="SAM" id="SignalP"/>
    </source>
</evidence>
<feature type="compositionally biased region" description="Polar residues" evidence="1">
    <location>
        <begin position="254"/>
        <end position="271"/>
    </location>
</feature>
<feature type="compositionally biased region" description="Polar residues" evidence="1">
    <location>
        <begin position="517"/>
        <end position="533"/>
    </location>
</feature>
<feature type="compositionally biased region" description="Polar residues" evidence="1">
    <location>
        <begin position="315"/>
        <end position="324"/>
    </location>
</feature>
<feature type="region of interest" description="Disordered" evidence="1">
    <location>
        <begin position="462"/>
        <end position="492"/>
    </location>
</feature>
<dbReference type="EMBL" id="JAFJMO010000007">
    <property type="protein sequence ID" value="KAJ8272198.1"/>
    <property type="molecule type" value="Genomic_DNA"/>
</dbReference>
<feature type="compositionally biased region" description="Basic and acidic residues" evidence="1">
    <location>
        <begin position="296"/>
        <end position="305"/>
    </location>
</feature>
<evidence type="ECO:0000313" key="4">
    <source>
        <dbReference type="Proteomes" id="UP001152803"/>
    </source>
</evidence>
<feature type="region of interest" description="Disordered" evidence="1">
    <location>
        <begin position="356"/>
        <end position="386"/>
    </location>
</feature>
<keyword evidence="4" id="KW-1185">Reference proteome</keyword>
<evidence type="ECO:0000313" key="3">
    <source>
        <dbReference type="EMBL" id="KAJ8272198.1"/>
    </source>
</evidence>
<feature type="region of interest" description="Disordered" evidence="1">
    <location>
        <begin position="246"/>
        <end position="333"/>
    </location>
</feature>
<feature type="compositionally biased region" description="Basic and acidic residues" evidence="1">
    <location>
        <begin position="676"/>
        <end position="687"/>
    </location>
</feature>
<gene>
    <name evidence="3" type="ORF">COCON_G00110570</name>
</gene>
<feature type="region of interest" description="Disordered" evidence="1">
    <location>
        <begin position="655"/>
        <end position="692"/>
    </location>
</feature>
<feature type="region of interest" description="Disordered" evidence="1">
    <location>
        <begin position="409"/>
        <end position="439"/>
    </location>
</feature>
<protein>
    <submittedName>
        <fullName evidence="3">Uncharacterized protein</fullName>
    </submittedName>
</protein>
<organism evidence="3 4">
    <name type="scientific">Conger conger</name>
    <name type="common">Conger eel</name>
    <name type="synonym">Muraena conger</name>
    <dbReference type="NCBI Taxonomy" id="82655"/>
    <lineage>
        <taxon>Eukaryota</taxon>
        <taxon>Metazoa</taxon>
        <taxon>Chordata</taxon>
        <taxon>Craniata</taxon>
        <taxon>Vertebrata</taxon>
        <taxon>Euteleostomi</taxon>
        <taxon>Actinopterygii</taxon>
        <taxon>Neopterygii</taxon>
        <taxon>Teleostei</taxon>
        <taxon>Anguilliformes</taxon>
        <taxon>Congridae</taxon>
        <taxon>Conger</taxon>
    </lineage>
</organism>
<evidence type="ECO:0000256" key="1">
    <source>
        <dbReference type="SAM" id="MobiDB-lite"/>
    </source>
</evidence>
<sequence>MIIMANGLCLGMPLLCSVWALSVNMTDASAVYSFGSTQSGSHPSSYRPRKYHHPQSHTPHANGLDTIHLGNPRNGRSVTSPGKRGTVYIIGNHGLRRLIATLYKRVRFAHSFHRGSIYSVRNTFQGEGAINRSLSRNIENRKRYPPSAMNARHTGSAFGHFASGQSRPSGSDLKYLPFIISHSAIQMRPVLIGNAAGVDFPGPRATGMLNRGRIRTSHGHFGSEDRGTIPRNMPRRVVPAHSEIGHNEDHHAHSGNTYRQPVSAQSANEGNNYDHHNLAPNLFHPSTINFGSAHSEIGHSEDNHAHSGNAYRQPVSAQSANEGNNYDHHNLAPNLFHPSTINFGSAHSEIGHSEENHAHSGNAYRHPASAQSANEGNNYDHHNLAPNLFHPSTINFGSAHSEIGHSEENHAHSGNAYRQPVSAPSANEGNNYDHHNLAPNLFHPSTINFGSAHSEIGHSEENHAHSGNAYRQPVSAQSANEGNNYDHHNLAPNLFHPSTINFGSAHSEIGHSDNNHAHSGNTYSQPVSGQSTHEGNHYDHNYLAPNPIHPSTINFGSAHGYSGSPYSQSTHELNHYDHNSFAPNVIHPPTTNFGSNPTVGIPSVDISEHIGNAYGQYGSAQSTHEQNHYDHNNLAPNVIHPSTIHFGSAHSEIGHSEHHQAHRENTYHQPVSEQTTSERDHYDHDGSLHVQNSPSKISLVDIYFGSSNGHHLAGPSQSGSNLGNLDRPSLYTIHYGYHHSGTTPNEGDSLASTRAPRIYEVIGLGPALARTFVPNALNTDNNRIPPAAHIEASIFLGKRLPRLFQSPLQQQVIGYDFPHPQDPSPGKCVHHNHIHTMKSSSFKPSSEPHTGVCAFI</sequence>